<protein>
    <recommendedName>
        <fullName evidence="3">DsrE family protein</fullName>
    </recommendedName>
</protein>
<reference evidence="1" key="1">
    <citation type="submission" date="2022-09" db="EMBL/GenBank/DDBJ databases">
        <title>Actin cytoskeleton and complex cell architecture in an #Asgard archaeon.</title>
        <authorList>
            <person name="Ponce Toledo R.I."/>
            <person name="Schleper C."/>
            <person name="Rodrigues Oliveira T."/>
            <person name="Wollweber F."/>
            <person name="Xu J."/>
            <person name="Rittmann S."/>
            <person name="Klingl A."/>
            <person name="Pilhofer M."/>
        </authorList>
    </citation>
    <scope>NUCLEOTIDE SEQUENCE</scope>
    <source>
        <strain evidence="1">B-35</strain>
    </source>
</reference>
<dbReference type="EMBL" id="CP104013">
    <property type="protein sequence ID" value="UYP45724.1"/>
    <property type="molecule type" value="Genomic_DNA"/>
</dbReference>
<accession>A0ABY6HT29</accession>
<dbReference type="SUPFAM" id="SSF75169">
    <property type="entry name" value="DsrEFH-like"/>
    <property type="match status" value="1"/>
</dbReference>
<dbReference type="Proteomes" id="UP001208689">
    <property type="component" value="Chromosome"/>
</dbReference>
<dbReference type="Pfam" id="PF02635">
    <property type="entry name" value="DsrE"/>
    <property type="match status" value="1"/>
</dbReference>
<proteinExistence type="predicted"/>
<keyword evidence="2" id="KW-1185">Reference proteome</keyword>
<dbReference type="InterPro" id="IPR027396">
    <property type="entry name" value="DsrEFH-like"/>
</dbReference>
<dbReference type="InterPro" id="IPR003787">
    <property type="entry name" value="Sulphur_relay_DsrE/F-like"/>
</dbReference>
<name>A0ABY6HT29_9ARCH</name>
<sequence>MDSVLILCNKSPFGSNSAYEAIRLGAGYLGLGEDIDCKVLLYGDAVLTVKNNLMVEKIGMDSMEEGLEMADLSELPIIVTQEDMNRRGMNKEELFEFEEIPIQVISRSEISKIMMEFASVFHI</sequence>
<gene>
    <name evidence="1" type="ORF">NEF87_002009</name>
</gene>
<organism evidence="1 2">
    <name type="scientific">Candidatus Lokiarchaeum ossiferum</name>
    <dbReference type="NCBI Taxonomy" id="2951803"/>
    <lineage>
        <taxon>Archaea</taxon>
        <taxon>Promethearchaeati</taxon>
        <taxon>Promethearchaeota</taxon>
        <taxon>Promethearchaeia</taxon>
        <taxon>Promethearchaeales</taxon>
        <taxon>Promethearchaeaceae</taxon>
        <taxon>Candidatus Lokiarchaeum</taxon>
    </lineage>
</organism>
<evidence type="ECO:0000313" key="1">
    <source>
        <dbReference type="EMBL" id="UYP45724.1"/>
    </source>
</evidence>
<dbReference type="Gene3D" id="3.40.1260.10">
    <property type="entry name" value="DsrEFH-like"/>
    <property type="match status" value="1"/>
</dbReference>
<evidence type="ECO:0000313" key="2">
    <source>
        <dbReference type="Proteomes" id="UP001208689"/>
    </source>
</evidence>
<evidence type="ECO:0008006" key="3">
    <source>
        <dbReference type="Google" id="ProtNLM"/>
    </source>
</evidence>